<gene>
    <name evidence="5" type="ORF">F3J38_23870</name>
</gene>
<feature type="domain" description="Bacterial Ig-like" evidence="3">
    <location>
        <begin position="1024"/>
        <end position="1105"/>
    </location>
</feature>
<dbReference type="Proteomes" id="UP000780690">
    <property type="component" value="Unassembled WGS sequence"/>
</dbReference>
<feature type="compositionally biased region" description="Gly residues" evidence="1">
    <location>
        <begin position="149"/>
        <end position="184"/>
    </location>
</feature>
<feature type="domain" description="Bacterial Ig-like" evidence="3">
    <location>
        <begin position="4722"/>
        <end position="4800"/>
    </location>
</feature>
<evidence type="ECO:0000259" key="2">
    <source>
        <dbReference type="Pfam" id="PF17936"/>
    </source>
</evidence>
<evidence type="ECO:0000256" key="1">
    <source>
        <dbReference type="SAM" id="MobiDB-lite"/>
    </source>
</evidence>
<feature type="domain" description="Bacterial Ig" evidence="2">
    <location>
        <begin position="5210"/>
        <end position="5288"/>
    </location>
</feature>
<feature type="domain" description="Bacterial Ig-like" evidence="3">
    <location>
        <begin position="4826"/>
        <end position="4903"/>
    </location>
</feature>
<feature type="domain" description="Biofilm-associated protein BapA-like prefix-like" evidence="4">
    <location>
        <begin position="1"/>
        <end position="113"/>
    </location>
</feature>
<dbReference type="Pfam" id="PF22783">
    <property type="entry name" value="BapA_N"/>
    <property type="match status" value="1"/>
</dbReference>
<feature type="domain" description="Bacterial Ig-like" evidence="3">
    <location>
        <begin position="205"/>
        <end position="288"/>
    </location>
</feature>
<dbReference type="EMBL" id="VWXD01000013">
    <property type="protein sequence ID" value="NIF03044.1"/>
    <property type="molecule type" value="Genomic_DNA"/>
</dbReference>
<evidence type="ECO:0000259" key="4">
    <source>
        <dbReference type="Pfam" id="PF22783"/>
    </source>
</evidence>
<evidence type="ECO:0000313" key="5">
    <source>
        <dbReference type="EMBL" id="NIF03044.1"/>
    </source>
</evidence>
<feature type="domain" description="Bacterial Ig-like" evidence="3">
    <location>
        <begin position="702"/>
        <end position="799"/>
    </location>
</feature>
<feature type="domain" description="Bacterial Ig-like" evidence="3">
    <location>
        <begin position="2037"/>
        <end position="2123"/>
    </location>
</feature>
<dbReference type="InterPro" id="IPR048051">
    <property type="entry name" value="BapA-like_prefix-like"/>
</dbReference>
<proteinExistence type="predicted"/>
<feature type="domain" description="Bacterial Ig-like" evidence="3">
    <location>
        <begin position="2133"/>
        <end position="2224"/>
    </location>
</feature>
<feature type="region of interest" description="Disordered" evidence="1">
    <location>
        <begin position="1933"/>
        <end position="1967"/>
    </location>
</feature>
<dbReference type="InterPro" id="IPR013783">
    <property type="entry name" value="Ig-like_fold"/>
</dbReference>
<feature type="domain" description="Bacterial Ig-like" evidence="3">
    <location>
        <begin position="3907"/>
        <end position="3991"/>
    </location>
</feature>
<feature type="region of interest" description="Disordered" evidence="1">
    <location>
        <begin position="812"/>
        <end position="837"/>
    </location>
</feature>
<accession>A0ABX0R4I8</accession>
<feature type="compositionally biased region" description="Polar residues" evidence="1">
    <location>
        <begin position="1945"/>
        <end position="1967"/>
    </location>
</feature>
<feature type="compositionally biased region" description="Polar residues" evidence="1">
    <location>
        <begin position="3803"/>
        <end position="3819"/>
    </location>
</feature>
<protein>
    <submittedName>
        <fullName evidence="5">BapA prefix-like domain-containing protein</fullName>
    </submittedName>
</protein>
<feature type="domain" description="Bacterial Ig-like" evidence="3">
    <location>
        <begin position="3389"/>
        <end position="3469"/>
    </location>
</feature>
<feature type="region of interest" description="Disordered" evidence="1">
    <location>
        <begin position="137"/>
        <end position="186"/>
    </location>
</feature>
<feature type="domain" description="Bacterial Ig-like" evidence="3">
    <location>
        <begin position="4311"/>
        <end position="4391"/>
    </location>
</feature>
<sequence length="5796" mass="570792">MNNISITPKGGTVDSVVNGSQVNLTAPSVVKLHLNQSDIKSFTRNGNDLVVTTKSGEVLVIHNFYTAAGDSDLVLQDDKGALWWVEDPGTEGFHYVSIDTTEGLLAENTTNDGTIAAFGIGGAALAGLGAMFAGSSGGGGGNAPANDGNTGGGDNGGGNNGGGNNGGGNNGGGDNGGGNNGGGDTTAPSAATNLVLTDNVGTIQGAIVTGTITDDNTPTLTGTAEAGATVSVYDGSTLLGTVVVGADGTWSFTSPALADGQHSLTTTVTDAAGNTSAASDPITFTVDTIAPAAAAGLVVSDDVGGTQGALAAGSTTDDNTPTLSGTAEPGTYISVYDGTTLLGTATVGADGTWSFTTPALSNGAHSLTVTVTDAAGNVSSATDPFNFSVTADLPPATTTLEITDDTGSTLVQLGNGAYTHDSTPVLSGLATAGAVITLYDGETVLGSVVAGADGQWVFTPSALADGSHAFHASITDASGTTQSDTITINIDTVAPDAASDLQLDNDSGSTVVPIAAGGDTNDNTPTLSGTAEPGSVVTIRDGDTVLGSVTVGSNGSWQFTSPTLADGTHSLTTTVTDAAGNVSAPSSPIDFTVDTGVPAAATGLTVTDDVNGTQVLTSGAVTDDNTPTLAGQAEPGTVVSVYDNNTLLGTVTVGADGSWSFTTAALSNGNHSLTVTVTDGAGNVSDPTPAFDLTVDAGLPPATSSLEVTDDTGSTLVQLENGAYTHDNSPTLSGLAGPNDTITLYNGDVVIGFATADANGQWEFDTSDLPDGTYAFRAVATDADGNDTASATITIIIDTAAPPAADGLQLSNDQSGTPVPVAEGGATNDKTPVLSGTAEPGSVVTILDGTTVLGTATVGSDGTWSFTTPALTDGAHSLTTTVTDAAGNTSGSSNPFNFTVDTQAPAAASDIQLNNNNGSVLSPITGETNDNTPVLSGTAEPGSTVTISDGTSVLGTVIVGSNGSWTFTTPTLGEGAHSLTTTVTDPAGNSSAASAPITFNVDTTAPEAASGLTVTGNADGTTETLTSGATTDDSTPTLSGQAEIGSIVKVYDGTTLLGSASVGADGNWTFTTSALSNGNHSLTVTVTDAAGNVSQPTTAFDLTVDAALPPATSSLEVIDDTGSTLVQLADGASTHDNTPTLSGLAGANDTITLYNGDVIIGNTTADANGQWHFDTSNLPDGTYAFKATATNGEGVSTDSSVITIIIDTSAPAAATNLQLTNDDGSTPVAVAAGGATNDTTPVLSGNAEPGSTVTISDGTTVLGTATVGQDGTWSFTTPTLTDGSHSLTTTVTDPAGNTGPASNPFTFTVDTQPPAAAGDLQLSNSSGITIVPIASGGTTNADQPVLSGTAEPGSTVTITDGTQVLGSVTVGANGSWSFTSPVLQDGSHSLTTTVTDPAGNTGPISTPITFTVDTTAPAAVNDLQVTDNVGDQQGPLASNDFTDDNTPTLSGTSEPGALINIYDGTVLLGNVTVSQNGSWTFTTPALNNGVHNLTVTVTDAAGNVSDATSNFVLNVDAGLPPATTSLQITDDTGNTLVQLANGASTHDTSPTLSGLAQAGNVIALYDGDTLLGTVVADANGQWTYATSGLPEGPHTFHASITDVNGNTSNSPSLTITIDTTAPATATDVVLSNDAGSSPVPIAANGVTNDSSPLLTGVGEPGAIVKVYDGTTLLGTAIVGSNSNWSFSSPALGEGSHSLTTTVTDAAGNVSQPSAAITFSVDTVAPAASSILVGANSGALTSGATTDDNTLDLSGQSEANAVIRVYDGTVLLGSAVADTNGAWTFSTAALTNGNHSLTVTATDVAGNLGPATSPFVVNVEAGLPAATLTLEVTDDSGNTLVALADGDSTQDTTPVLSGLAIANAVVTLYDGTTVLGTAVADANGQWNFTPTALPDGAHAFQSSFNDAGGIPVLSPVITVTIDTIAPAPASGIGLTNGDGDPIPSGGATNDTSPVLSGSAEPGSTVTITDGTTVLGTATVDENGGWTFTTPPLTEGNHDITTTVTDPAGNTSPASDPVSVVIDTQPPAAPGNVQLSNNESGTPVPITNGATNDTTPVLTGTAEPGSTVTVSDNGTPLGTATVGTDGTWSYSPTLDPGDHSLTATVTDPAGNVSNPSAPIAVNVDTTAPGASGPIVISNDQSGTPVPITNGTTNDTTPVLSGTAEPGSTVTVSDGTTVLGSVSVGSDGNWSYTTPALSEGNHTLSATVTDAAGNSSTTATSVTIIIDVTPPAAATDVTVSNGAGTEINSGGATNDTTPVISGSAAEGSTVNIYNGTELLGTATVGDGGTWTFTPTTGLGEGQHSITATVVDPAGNTSAPSTPVIVNIDLTPPVAAGDLVLSNDSTGTAVPITNGATNDTTPVLSGTAEPNSIVTVFDTVGTTVTTLGSVTVAADGSWSFTSPALGEGAHSLTTTVTDPAGNVGPDSTAVDFTVDLTPPDAADNVVLNNNNGTTLVPIVDGGATNDTTPILSGTAPEGSVITVYDGTNVLGTVVVDATGEWSYTTAALSQGQHSLSTTVTDPAGNVSDPSPTIGFTVDTVPPAAATELQLTNDANNPIATGGATNDTTPTLTGTAEVGSTVTVTDTVNGAVTTLGTATVDGDGRWTFTPTDALPAGGHTLAVTVTDPAGNTSSASSTISFTVDLTVPAAASELQLSNNEGSTPVEVANGGSTNDTTPALSGIAEPGSIVTITDTVGTTVTVLGSATVAADGSWSFVSPTLAAGGHSLTTTVTDPAGNVSDPSTPYTFTVDLTPPAQAGDVSLATDDGVAITGGFTNDSTPVLSGNAEVGSVVTVRDGSTVLGSFVVDGSGEWSYTTPTLSESSHSLTATVTDAAGNSSDPSTPIVFTVDTTPPAAATGLVISNDSSGSPVAITNGITNDNTPVLSGTAEVGSTVTISDASGELGTAVVGQDGTWSFDVPQLADGTYSFTTTVTDAAGNTGPVSSPVAITILATPPADAIDLQLTNNNGASPVIIADDGRTNDTTPVLSGTATGGSYVTISEGGVPLGTAIVGSDGSWSFNVPTLSETTHTFTTVVTDAAGNVSSGDEGTFTVTIDVTPPAALTDLSVETDAGVPINGATNDTAPVLNGTAEVGSLVTIYDGDNPIASVTVTDPSGAWSYDFAAMPLTEGNHTLSATATDVAGNVSGAGTPLTVTIDLTPPAVSSLVVTDDNGTTPVTVGNNGYTNDTSPEISGTAEPGSSVAIYDGQTLLATVPADPDTGAWSYTADFASGTTHALSVVVTDAAGNVGLASDVVNITVSTEAPDAVVDLTVSNNNGSTLVAIPENGSTNDTTPELNGTSNVIGGIITITAVSAGVTEVLGTATVGTDGKWTFTTDILPEGAYSISVTVTDAAGNVSVPSNVVDFTVDTTAPVAATDLQFSNDNGNTVEPIASGTPTNDTTPLLTGNAVGAPDGSVVTITEGGTVLGTATVTGGAWSFSTPMLGDGTHTLGVSVTDPAGNVSTDNPTISVTIDTQAPAAATDVTLSNDVDSSNVVVIPNGGLTNDSTPVLTGQTDVGNTVSVSINGGPEQAATVNPDGSWSFTPTQLADGTYTFSVVVTSPAGNVSAPVTTVAQIDATPPADVTDVTLANDNGSVPVTTADITYTSDSTPVISGSATAGLIVNIYNNGSLLGTTTVGSDGKWSFIPTTPLLDDAYSITARAVDAAGNLSNETAPLEFTVDTVAPVVGTVTITDNDATPNTTVANGGYTNDTTPLLTGSGSEEGDIVRIYDTNQQLLGTAIVQDGGGWTFQLPTLSATQHTLTVTVTDEIGNSSSTSVVVNIDTTAPEPVAAVTIESDVVPTAPVTVANGGSTNDTTPTISGTAEPGSTITLLNADGSVFGTATADATTGAWSFTPEDALANGTTYSLTVTATDAAGNVSVGYDVSFTIDTVAPTLGAYTVSNNNGATPVAIANNGLTNDDTPVLRGTGASAGSIITISDTTASGTTVLGTAIVADNGQWRFETGGLPQGTNTFTVTATDAAGNVTTSTTNFVINVDSVAPAAPDGVTATTADDGNLTTGGTTTDNVITFGGSTEAGSVVTIYDGTTVLGTATVTGTTWTFTTPTLSNGSHSFTATATDAAGNVSDVAPNPAFTQTVNAGVPDTDSTLVITDDSGSTPVTLVDGASTKDTTPILSGLTDPLSPIQIFDNGVLVTIVQSDINGQWNYTLTLGQGAHAISIVDDLSDVTGPININVDSIAPAVVTDLVVNNNSTGTNVPVTTGATNDNTPALTGTAEPGAIITVYDGNTVLGTTVATGGVWSFTTPTLTSGSHSFSVTATDAVGNVSDKSTAVPITIDTIAPAAATLVVNNDITNTVVANGGVTRDSTPTLTGTAEVGALVTIYQGTTAVGSVVATNGSWSYNIGTPLADGTYGYSVRATDAAGNTSVASSTTTITVDTTAPTGLTVTASNNNGTTPVAITNGGTTNDNTPALSGTAEPGSVVTISEGTTVLGSVTTAANGTWSFVTGTLPDGLHTLSITATDAAGNTGTASTVAFTVNTAAPTTPTLVVTNDVTAVTVPNNGATNDSTPTLSGTATAGNVITIYDGTTVLGSTTAIAGNTWSFTSPTLTNGSHTFTIKATDALGNATAQVGNTTVTIDTVAPVASTLVLANDNGTTPVTVANGGSTNDTTPLLSGVVSAAEAGDTVRIYDSISGTQTLLGTAIVQSNGSWSFSPTLAAGTHPLSVTVTDPAGNVSGTTSATVTIDTTAPTGLTVAAANNNGSTAVAIANGGSTNDNTPALSGNAEAGSLVIIRENGVAIGSTTATSTGAWSLTLSTLSDGLHTLSVTATDAAGNVGTASTIAFTVDTGVPAAATALTVTNNDVTPNVTVANGGSTNDSTPVLSGSAEANAIVTIYDGTTVLGSTTASGTGAWSFTTPVLTNGSHPLSVTVKDAAGNISPASGTYTVVVDTVAPVASTLVITNDVTNTVVANGGSTNDTTPTLSGTVSAAEAGSRVSIYDNGALLGTAIVQANGTWTYTTVALLQGTHPITVTVTDTAGNVSGTTSASVIIDTTAPAALTIAASNNNGSTAVAIPNNGTTNDSTPLLSGTGEAGAKVTVYDGTTLLGTTTVGSNGQWTFITPTLTNATHTLNATQTDAAGNVSPNAAVTLTVDTVAPTNSTLVITNDSVAPTGTVANGGSTRDTTPVLSGVAERGAIVTIYDGATLLGSVVANATTGAWSYTTAVLANGSHPINVTVTDTAGNVSGTTTATVIIDTVAPTAATGLAINSTGTIVTGSGEAGTTVTVRDSGGNAIGSGTVAANGTFSVSLTTAQTTGANLSVSLTDSAGNVSPTASLVGAINIVATPDTSEVDFTTQAGSLTNANTSVTHSALLTTSLLNTVNLSVLSNGNAFLFTVGSGDTRTMTVQASASSLVALSTNYTLYLYEQVNGQWVQQTNYTVSNYISMLLYIGTKTGAAVTYTGLTSGNYAIVLGASGAISLGLLPSTTIATTSDVTSFVATVAATVTGNLLTNDSSSIAHTVPAGTAVTAVSGAAVSSVTTTTINTTYGTLVIDSHGNYTYTLKAGLDVATLPSTDTFTYTVTDAYGAATSSTLTVTLHNGVATSLVATNSLFAATTTAEHDASGSIYADSSTSHTGTLSITNEHGDTTTVSSTGSTLISGDYGTLSIAANGTYTYSLTAGLDAQSITHKEVFTYSLAGTNGTITTNTFTIELHPTITGTAAADTLTSSAYDDTITTGAGADTLVYHLLASADATGGNGHDTWTDFNVAQGDKIDVSNLLIGWNDSTSNINDFVKVDHTSDGNTVLSIDRDGTGTAYSSTQLVTLEGVNVSLEELLQQPHQNTTA</sequence>
<feature type="domain" description="Bacterial Ig-like" evidence="3">
    <location>
        <begin position="395"/>
        <end position="492"/>
    </location>
</feature>
<feature type="domain" description="Bacterial Ig-like" evidence="3">
    <location>
        <begin position="3058"/>
        <end position="3152"/>
    </location>
</feature>
<feature type="domain" description="Bacterial Ig-like" evidence="3">
    <location>
        <begin position="825"/>
        <end position="902"/>
    </location>
</feature>
<feature type="domain" description="Bacterial Ig-like" evidence="3">
    <location>
        <begin position="1945"/>
        <end position="2022"/>
    </location>
</feature>
<name>A0ABX0R4I8_9GAMM</name>
<feature type="domain" description="Bacterial Ig-like" evidence="3">
    <location>
        <begin position="2954"/>
        <end position="3051"/>
    </location>
</feature>
<dbReference type="InterPro" id="IPR019960">
    <property type="entry name" value="T1SS_VCA0849"/>
</dbReference>
<feature type="domain" description="Bacterial Ig-like" evidence="3">
    <location>
        <begin position="3160"/>
        <end position="3254"/>
    </location>
</feature>
<feature type="domain" description="Bacterial Ig-like" evidence="3">
    <location>
        <begin position="3280"/>
        <end position="3364"/>
    </location>
</feature>
<feature type="compositionally biased region" description="Low complexity" evidence="1">
    <location>
        <begin position="1021"/>
        <end position="1031"/>
    </location>
</feature>
<feature type="domain" description="Bacterial Ig-like" evidence="3">
    <location>
        <begin position="4415"/>
        <end position="4492"/>
    </location>
</feature>
<feature type="domain" description="Bacterial Ig-like" evidence="3">
    <location>
        <begin position="4615"/>
        <end position="4699"/>
    </location>
</feature>
<feature type="domain" description="Bacterial Ig-like" evidence="3">
    <location>
        <begin position="4207"/>
        <end position="4291"/>
    </location>
</feature>
<feature type="domain" description="Bacterial Ig-like" evidence="3">
    <location>
        <begin position="615"/>
        <end position="696"/>
    </location>
</feature>
<dbReference type="Gene3D" id="2.60.40.10">
    <property type="entry name" value="Immunoglobulins"/>
    <property type="match status" value="32"/>
</dbReference>
<keyword evidence="6" id="KW-1185">Reference proteome</keyword>
<feature type="domain" description="Bacterial Ig-like" evidence="3">
    <location>
        <begin position="4512"/>
        <end position="4592"/>
    </location>
</feature>
<feature type="domain" description="Bacterial Ig-like" evidence="3">
    <location>
        <begin position="5119"/>
        <end position="5208"/>
    </location>
</feature>
<evidence type="ECO:0000313" key="6">
    <source>
        <dbReference type="Proteomes" id="UP000780690"/>
    </source>
</evidence>
<dbReference type="NCBIfam" id="NF033510">
    <property type="entry name" value="Ca_tandemer"/>
    <property type="match status" value="48"/>
</dbReference>
<feature type="domain" description="Bacterial Ig-like" evidence="3">
    <location>
        <begin position="1730"/>
        <end position="1811"/>
    </location>
</feature>
<feature type="domain" description="Bacterial Ig-like" evidence="3">
    <location>
        <begin position="308"/>
        <end position="389"/>
    </location>
</feature>
<organism evidence="5 6">
    <name type="scientific">Candidatus Pantoea formicae</name>
    <dbReference type="NCBI Taxonomy" id="2608355"/>
    <lineage>
        <taxon>Bacteria</taxon>
        <taxon>Pseudomonadati</taxon>
        <taxon>Pseudomonadota</taxon>
        <taxon>Gammaproteobacteria</taxon>
        <taxon>Enterobacterales</taxon>
        <taxon>Erwiniaceae</taxon>
        <taxon>Pantoea</taxon>
    </lineage>
</organism>
<dbReference type="NCBIfam" id="TIGR03661">
    <property type="entry name" value="T1SS_VCA0849"/>
    <property type="match status" value="1"/>
</dbReference>
<feature type="domain" description="Bacterial Ig-like" evidence="3">
    <location>
        <begin position="911"/>
        <end position="1003"/>
    </location>
</feature>
<feature type="domain" description="Bacterial Ig-like" evidence="3">
    <location>
        <begin position="3598"/>
        <end position="3676"/>
    </location>
</feature>
<dbReference type="Pfam" id="PF19077">
    <property type="entry name" value="Big_13"/>
    <property type="match status" value="48"/>
</dbReference>
<feature type="region of interest" description="Disordered" evidence="1">
    <location>
        <begin position="1011"/>
        <end position="1039"/>
    </location>
</feature>
<dbReference type="RefSeq" id="WP_167142883.1">
    <property type="nucleotide sequence ID" value="NZ_VWXD01000013.1"/>
</dbReference>
<comment type="caution">
    <text evidence="5">The sequence shown here is derived from an EMBL/GenBank/DDBJ whole genome shotgun (WGS) entry which is preliminary data.</text>
</comment>
<feature type="domain" description="Bacterial Ig-like" evidence="3">
    <location>
        <begin position="1624"/>
        <end position="1722"/>
    </location>
</feature>
<dbReference type="NCBIfam" id="NF033677">
    <property type="entry name" value="biofilm_BapA_N"/>
    <property type="match status" value="1"/>
</dbReference>
<feature type="domain" description="Bacterial Ig-like" evidence="3">
    <location>
        <begin position="2665"/>
        <end position="2746"/>
    </location>
</feature>
<feature type="region of interest" description="Disordered" evidence="1">
    <location>
        <begin position="3165"/>
        <end position="3189"/>
    </location>
</feature>
<dbReference type="Gene3D" id="3.30.420.430">
    <property type="match status" value="16"/>
</dbReference>
<dbReference type="InterPro" id="IPR010221">
    <property type="entry name" value="VCBS_dom"/>
</dbReference>
<dbReference type="SUPFAM" id="SSF51120">
    <property type="entry name" value="beta-Roll"/>
    <property type="match status" value="1"/>
</dbReference>
<feature type="domain" description="Bacterial Ig-like" evidence="3">
    <location>
        <begin position="2242"/>
        <end position="2325"/>
    </location>
</feature>
<dbReference type="Pfam" id="PF17936">
    <property type="entry name" value="Big_6"/>
    <property type="match status" value="1"/>
</dbReference>
<reference evidence="5 6" key="1">
    <citation type="journal article" date="2019" name="bioRxiv">
        <title>Bacteria contribute to plant secondary compound degradation in a generalist herbivore system.</title>
        <authorList>
            <person name="Francoeur C.B."/>
            <person name="Khadempour L."/>
            <person name="Moreira-Soto R.D."/>
            <person name="Gotting K."/>
            <person name="Book A.J."/>
            <person name="Pinto-Tomas A.A."/>
            <person name="Keefover-Ring K."/>
            <person name="Currie C.R."/>
        </authorList>
    </citation>
    <scope>NUCLEOTIDE SEQUENCE [LARGE SCALE GENOMIC DNA]</scope>
    <source>
        <strain evidence="5 6">Acro-805</strain>
    </source>
</reference>
<feature type="domain" description="Bacterial Ig-like" evidence="3">
    <location>
        <begin position="499"/>
        <end position="595"/>
    </location>
</feature>
<feature type="domain" description="Bacterial Ig-like" evidence="3">
    <location>
        <begin position="1824"/>
        <end position="1922"/>
    </location>
</feature>
<feature type="domain" description="Bacterial Ig-like" evidence="3">
    <location>
        <begin position="2341"/>
        <end position="2431"/>
    </location>
</feature>
<feature type="domain" description="Bacterial Ig-like" evidence="3">
    <location>
        <begin position="2459"/>
        <end position="2535"/>
    </location>
</feature>
<feature type="domain" description="Bacterial Ig-like" evidence="3">
    <location>
        <begin position="3805"/>
        <end position="3885"/>
    </location>
</feature>
<feature type="domain" description="Bacterial Ig-like" evidence="3">
    <location>
        <begin position="2755"/>
        <end position="2846"/>
    </location>
</feature>
<feature type="domain" description="Bacterial Ig-like" evidence="3">
    <location>
        <begin position="5026"/>
        <end position="5106"/>
    </location>
</feature>
<feature type="domain" description="Bacterial Ig-like" evidence="3">
    <location>
        <begin position="1522"/>
        <end position="1619"/>
    </location>
</feature>
<feature type="compositionally biased region" description="Polar residues" evidence="1">
    <location>
        <begin position="3166"/>
        <end position="3187"/>
    </location>
</feature>
<feature type="region of interest" description="Disordered" evidence="1">
    <location>
        <begin position="1977"/>
        <end position="1996"/>
    </location>
</feature>
<feature type="domain" description="Bacterial Ig-like" evidence="3">
    <location>
        <begin position="3494"/>
        <end position="3571"/>
    </location>
</feature>
<feature type="domain" description="Bacterial Ig-like" evidence="3">
    <location>
        <begin position="2556"/>
        <end position="2639"/>
    </location>
</feature>
<dbReference type="InterPro" id="IPR044016">
    <property type="entry name" value="Big_13"/>
</dbReference>
<feature type="domain" description="Bacterial Ig-like" evidence="3">
    <location>
        <begin position="1111"/>
        <end position="1208"/>
    </location>
</feature>
<feature type="region of interest" description="Disordered" evidence="1">
    <location>
        <begin position="3800"/>
        <end position="3819"/>
    </location>
</feature>
<evidence type="ECO:0000259" key="3">
    <source>
        <dbReference type="Pfam" id="PF19077"/>
    </source>
</evidence>
<feature type="domain" description="Bacterial Ig-like" evidence="3">
    <location>
        <begin position="1233"/>
        <end position="1311"/>
    </location>
</feature>
<dbReference type="InterPro" id="IPR011049">
    <property type="entry name" value="Serralysin-like_metalloprot_C"/>
</dbReference>
<dbReference type="NCBIfam" id="TIGR01965">
    <property type="entry name" value="VCBS_repeat"/>
    <property type="match status" value="2"/>
</dbReference>
<feature type="domain" description="Bacterial Ig-like" evidence="3">
    <location>
        <begin position="4925"/>
        <end position="5005"/>
    </location>
</feature>
<feature type="domain" description="Bacterial Ig-like" evidence="3">
    <location>
        <begin position="1425"/>
        <end position="1516"/>
    </location>
</feature>
<feature type="domain" description="Bacterial Ig-like" evidence="3">
    <location>
        <begin position="1336"/>
        <end position="1414"/>
    </location>
</feature>
<feature type="domain" description="Bacterial Ig-like" evidence="3">
    <location>
        <begin position="3690"/>
        <end position="3778"/>
    </location>
</feature>
<feature type="domain" description="Bacterial Ig-like" evidence="3">
    <location>
        <begin position="2859"/>
        <end position="2945"/>
    </location>
</feature>
<feature type="domain" description="Bacterial Ig-like" evidence="3">
    <location>
        <begin position="4003"/>
        <end position="4082"/>
    </location>
</feature>
<dbReference type="InterPro" id="IPR041498">
    <property type="entry name" value="Big_6"/>
</dbReference>